<sequence>MTNLLAPDTGPSQADLAVWREDARHGEGSPWLTATQADALARYALKFAEGVHMMEAIAPRFREPPRDVSWEILGDDAEGDNWDDHRLPQRAYALFQKKLNWAQRDGAVLHYKVWLKKAGQ</sequence>
<organism evidence="1 2">
    <name type="scientific">Antarctobacter heliothermus</name>
    <dbReference type="NCBI Taxonomy" id="74033"/>
    <lineage>
        <taxon>Bacteria</taxon>
        <taxon>Pseudomonadati</taxon>
        <taxon>Pseudomonadota</taxon>
        <taxon>Alphaproteobacteria</taxon>
        <taxon>Rhodobacterales</taxon>
        <taxon>Roseobacteraceae</taxon>
        <taxon>Antarctobacter</taxon>
    </lineage>
</organism>
<gene>
    <name evidence="1" type="ORF">SAMN04488078_101345</name>
</gene>
<accession>A0A239E4G5</accession>
<evidence type="ECO:0000313" key="2">
    <source>
        <dbReference type="Proteomes" id="UP000198440"/>
    </source>
</evidence>
<dbReference type="Proteomes" id="UP000198440">
    <property type="component" value="Unassembled WGS sequence"/>
</dbReference>
<dbReference type="AlphaFoldDB" id="A0A239E4G5"/>
<evidence type="ECO:0000313" key="1">
    <source>
        <dbReference type="EMBL" id="SNS39291.1"/>
    </source>
</evidence>
<dbReference type="OrthoDB" id="7870683at2"/>
<dbReference type="EMBL" id="FZON01000013">
    <property type="protein sequence ID" value="SNS39291.1"/>
    <property type="molecule type" value="Genomic_DNA"/>
</dbReference>
<proteinExistence type="predicted"/>
<name>A0A239E4G5_9RHOB</name>
<dbReference type="RefSeq" id="WP_089277547.1">
    <property type="nucleotide sequence ID" value="NZ_FZON01000013.1"/>
</dbReference>
<reference evidence="1 2" key="1">
    <citation type="submission" date="2017-06" db="EMBL/GenBank/DDBJ databases">
        <authorList>
            <person name="Kim H.J."/>
            <person name="Triplett B.A."/>
        </authorList>
    </citation>
    <scope>NUCLEOTIDE SEQUENCE [LARGE SCALE GENOMIC DNA]</scope>
    <source>
        <strain evidence="1 2">DSM 11445</strain>
    </source>
</reference>
<protein>
    <submittedName>
        <fullName evidence="1">Uncharacterized protein</fullName>
    </submittedName>
</protein>